<dbReference type="AlphaFoldDB" id="A0A9I9E1N6"/>
<organism evidence="1">
    <name type="scientific">Cucumis melo</name>
    <name type="common">Muskmelon</name>
    <dbReference type="NCBI Taxonomy" id="3656"/>
    <lineage>
        <taxon>Eukaryota</taxon>
        <taxon>Viridiplantae</taxon>
        <taxon>Streptophyta</taxon>
        <taxon>Embryophyta</taxon>
        <taxon>Tracheophyta</taxon>
        <taxon>Spermatophyta</taxon>
        <taxon>Magnoliopsida</taxon>
        <taxon>eudicotyledons</taxon>
        <taxon>Gunneridae</taxon>
        <taxon>Pentapetalae</taxon>
        <taxon>rosids</taxon>
        <taxon>fabids</taxon>
        <taxon>Cucurbitales</taxon>
        <taxon>Cucurbitaceae</taxon>
        <taxon>Benincaseae</taxon>
        <taxon>Cucumis</taxon>
    </lineage>
</organism>
<sequence length="57" mass="6556">MTYRDAVESKFVFEAKFIQVDKRAIVQSLRMSSHQDTTSFNYLDLVTTDGRLIIVLG</sequence>
<proteinExistence type="predicted"/>
<accession>A0A9I9E1N6</accession>
<dbReference type="EnsemblPlants" id="MELO3C027484.2.1">
    <property type="protein sequence ID" value="MELO3C027484.2.1"/>
    <property type="gene ID" value="MELO3C027484.2"/>
</dbReference>
<name>A0A9I9E1N6_CUCME</name>
<dbReference type="Gramene" id="MELO3C027484.2.1">
    <property type="protein sequence ID" value="MELO3C027484.2.1"/>
    <property type="gene ID" value="MELO3C027484.2"/>
</dbReference>
<protein>
    <submittedName>
        <fullName evidence="1">Uncharacterized protein</fullName>
    </submittedName>
</protein>
<reference evidence="1" key="1">
    <citation type="submission" date="2023-03" db="UniProtKB">
        <authorList>
            <consortium name="EnsemblPlants"/>
        </authorList>
    </citation>
    <scope>IDENTIFICATION</scope>
</reference>
<evidence type="ECO:0000313" key="1">
    <source>
        <dbReference type="EnsemblPlants" id="MELO3C027484.2.1"/>
    </source>
</evidence>